<dbReference type="GO" id="GO:0005737">
    <property type="term" value="C:cytoplasm"/>
    <property type="evidence" value="ECO:0007669"/>
    <property type="project" value="UniProtKB-SubCell"/>
</dbReference>
<dbReference type="Gene3D" id="1.10.10.10">
    <property type="entry name" value="Winged helix-like DNA-binding domain superfamily/Winged helix DNA-binding domain"/>
    <property type="match status" value="4"/>
</dbReference>
<evidence type="ECO:0000259" key="6">
    <source>
        <dbReference type="Pfam" id="PF02631"/>
    </source>
</evidence>
<dbReference type="OrthoDB" id="5421057at2"/>
<reference evidence="9 10" key="1">
    <citation type="submission" date="2014-02" db="EMBL/GenBank/DDBJ databases">
        <title>Draft genome sequence of Lysinibacillus manganicus DSM 26584T.</title>
        <authorList>
            <person name="Zhang F."/>
            <person name="Wang G."/>
            <person name="Zhang L."/>
        </authorList>
    </citation>
    <scope>NUCLEOTIDE SEQUENCE [LARGE SCALE GENOMIC DNA]</scope>
    <source>
        <strain evidence="9 10">DSM 26584</strain>
    </source>
</reference>
<accession>A0A0A3HTJ3</accession>
<dbReference type="InterPro" id="IPR053924">
    <property type="entry name" value="RecX_HTH_2nd"/>
</dbReference>
<dbReference type="InterPro" id="IPR003783">
    <property type="entry name" value="Regulatory_RecX"/>
</dbReference>
<protein>
    <recommendedName>
        <fullName evidence="3 5">Regulatory protein RecX</fullName>
    </recommendedName>
</protein>
<dbReference type="InterPro" id="IPR053926">
    <property type="entry name" value="RecX_HTH_1st"/>
</dbReference>
<comment type="similarity">
    <text evidence="2 5">Belongs to the RecX family.</text>
</comment>
<evidence type="ECO:0000259" key="8">
    <source>
        <dbReference type="Pfam" id="PF21982"/>
    </source>
</evidence>
<evidence type="ECO:0000313" key="9">
    <source>
        <dbReference type="EMBL" id="KGR73608.1"/>
    </source>
</evidence>
<dbReference type="PANTHER" id="PTHR33602:SF1">
    <property type="entry name" value="REGULATORY PROTEIN RECX FAMILY PROTEIN"/>
    <property type="match status" value="1"/>
</dbReference>
<evidence type="ECO:0000256" key="5">
    <source>
        <dbReference type="HAMAP-Rule" id="MF_01114"/>
    </source>
</evidence>
<evidence type="ECO:0000256" key="2">
    <source>
        <dbReference type="ARBA" id="ARBA00009695"/>
    </source>
</evidence>
<comment type="subcellular location">
    <subcellularLocation>
        <location evidence="1 5">Cytoplasm</location>
    </subcellularLocation>
</comment>
<dbReference type="eggNOG" id="COG2137">
    <property type="taxonomic scope" value="Bacteria"/>
</dbReference>
<comment type="function">
    <text evidence="5">Modulates RecA activity.</text>
</comment>
<evidence type="ECO:0000256" key="1">
    <source>
        <dbReference type="ARBA" id="ARBA00004496"/>
    </source>
</evidence>
<dbReference type="PANTHER" id="PTHR33602">
    <property type="entry name" value="REGULATORY PROTEIN RECX FAMILY PROTEIN"/>
    <property type="match status" value="1"/>
</dbReference>
<dbReference type="InterPro" id="IPR036388">
    <property type="entry name" value="WH-like_DNA-bd_sf"/>
</dbReference>
<sequence length="265" mass="30895">MQVISKITRQKNNDQRYNIFLNDKYAFAVDESTLIKFGLTKGKVLEQFDIDEITYEDEIVKAFNRGLNFLSYQMRSEFEVRKKLLDTGFGEAVTLEAILKLEKLGFLNDETYSKALLETKKKTAKKGPKAIKQDLIKKGIDKETQEKVLNTFTYEEQLKIALSLAEKTAKSNAKKTPIQIKQKIQEFLSRKGYSFDIINEILDQIDLEREDEEWQQIIGLQGEKVWTKYSSKFEGNELRMKVKQALYQKGFPIDVIQQFIDEKES</sequence>
<evidence type="ECO:0000313" key="10">
    <source>
        <dbReference type="Proteomes" id="UP000030416"/>
    </source>
</evidence>
<dbReference type="NCBIfam" id="NF010733">
    <property type="entry name" value="PRK14135.1"/>
    <property type="match status" value="1"/>
</dbReference>
<evidence type="ECO:0000256" key="4">
    <source>
        <dbReference type="ARBA" id="ARBA00022490"/>
    </source>
</evidence>
<name>A0A0A3HTJ3_9BACL</name>
<dbReference type="HAMAP" id="MF_01114">
    <property type="entry name" value="RecX"/>
    <property type="match status" value="1"/>
</dbReference>
<organism evidence="9 10">
    <name type="scientific">Ureibacillus manganicus DSM 26584</name>
    <dbReference type="NCBI Taxonomy" id="1384049"/>
    <lineage>
        <taxon>Bacteria</taxon>
        <taxon>Bacillati</taxon>
        <taxon>Bacillota</taxon>
        <taxon>Bacilli</taxon>
        <taxon>Bacillales</taxon>
        <taxon>Caryophanaceae</taxon>
        <taxon>Ureibacillus</taxon>
    </lineage>
</organism>
<keyword evidence="4 5" id="KW-0963">Cytoplasm</keyword>
<feature type="domain" description="RecX third three-helical" evidence="7">
    <location>
        <begin position="212"/>
        <end position="260"/>
    </location>
</feature>
<gene>
    <name evidence="5" type="primary">recX</name>
    <name evidence="9" type="ORF">CD29_19440</name>
</gene>
<dbReference type="RefSeq" id="WP_036190346.1">
    <property type="nucleotide sequence ID" value="NZ_AVDA01000043.1"/>
</dbReference>
<comment type="caution">
    <text evidence="9">The sequence shown here is derived from an EMBL/GenBank/DDBJ whole genome shotgun (WGS) entry which is preliminary data.</text>
</comment>
<dbReference type="GO" id="GO:0006282">
    <property type="term" value="P:regulation of DNA repair"/>
    <property type="evidence" value="ECO:0007669"/>
    <property type="project" value="UniProtKB-UniRule"/>
</dbReference>
<dbReference type="AlphaFoldDB" id="A0A0A3HTJ3"/>
<feature type="domain" description="RecX third three-helical" evidence="7">
    <location>
        <begin position="155"/>
        <end position="202"/>
    </location>
</feature>
<dbReference type="EMBL" id="JPVN01000043">
    <property type="protein sequence ID" value="KGR73608.1"/>
    <property type="molecule type" value="Genomic_DNA"/>
</dbReference>
<dbReference type="Pfam" id="PF21981">
    <property type="entry name" value="RecX_HTH3"/>
    <property type="match status" value="2"/>
</dbReference>
<dbReference type="Pfam" id="PF02631">
    <property type="entry name" value="RecX_HTH2"/>
    <property type="match status" value="1"/>
</dbReference>
<proteinExistence type="inferred from homology"/>
<dbReference type="Pfam" id="PF21982">
    <property type="entry name" value="RecX_HTH1"/>
    <property type="match status" value="1"/>
</dbReference>
<feature type="domain" description="RecX first three-helical" evidence="8">
    <location>
        <begin position="62"/>
        <end position="101"/>
    </location>
</feature>
<dbReference type="Proteomes" id="UP000030416">
    <property type="component" value="Unassembled WGS sequence"/>
</dbReference>
<dbReference type="InterPro" id="IPR053925">
    <property type="entry name" value="RecX_HTH_3rd"/>
</dbReference>
<feature type="domain" description="RecX second three-helical" evidence="6">
    <location>
        <begin position="108"/>
        <end position="149"/>
    </location>
</feature>
<dbReference type="STRING" id="1384049.CD29_19440"/>
<evidence type="ECO:0000256" key="3">
    <source>
        <dbReference type="ARBA" id="ARBA00018111"/>
    </source>
</evidence>
<keyword evidence="10" id="KW-1185">Reference proteome</keyword>
<evidence type="ECO:0000259" key="7">
    <source>
        <dbReference type="Pfam" id="PF21981"/>
    </source>
</evidence>